<comment type="caution">
    <text evidence="2">The sequence shown here is derived from an EMBL/GenBank/DDBJ whole genome shotgun (WGS) entry which is preliminary data.</text>
</comment>
<dbReference type="EMBL" id="AVOT02026286">
    <property type="protein sequence ID" value="MBW0517948.1"/>
    <property type="molecule type" value="Genomic_DNA"/>
</dbReference>
<accession>A0A9Q3EFE4</accession>
<feature type="region of interest" description="Disordered" evidence="1">
    <location>
        <begin position="114"/>
        <end position="143"/>
    </location>
</feature>
<dbReference type="AlphaFoldDB" id="A0A9Q3EFE4"/>
<reference evidence="2" key="1">
    <citation type="submission" date="2021-03" db="EMBL/GenBank/DDBJ databases">
        <title>Draft genome sequence of rust myrtle Austropuccinia psidii MF-1, a brazilian biotype.</title>
        <authorList>
            <person name="Quecine M.C."/>
            <person name="Pachon D.M.R."/>
            <person name="Bonatelli M.L."/>
            <person name="Correr F.H."/>
            <person name="Franceschini L.M."/>
            <person name="Leite T.F."/>
            <person name="Margarido G.R.A."/>
            <person name="Almeida C.A."/>
            <person name="Ferrarezi J.A."/>
            <person name="Labate C.A."/>
        </authorList>
    </citation>
    <scope>NUCLEOTIDE SEQUENCE</scope>
    <source>
        <strain evidence="2">MF-1</strain>
    </source>
</reference>
<evidence type="ECO:0000313" key="2">
    <source>
        <dbReference type="EMBL" id="MBW0517948.1"/>
    </source>
</evidence>
<gene>
    <name evidence="2" type="ORF">O181_057663</name>
</gene>
<name>A0A9Q3EFE4_9BASI</name>
<evidence type="ECO:0000256" key="1">
    <source>
        <dbReference type="SAM" id="MobiDB-lite"/>
    </source>
</evidence>
<sequence length="274" mass="30656">MSYKPTELTESSTSAFPESVLCGYGILNQLPSPWSVASSDHFYPAQTYDGHKAVAPCRHTGPLASNVRRYLWSKKDGPFGKEFPVSEAPTPDGTSGYSDCREMWPGGLILEGPSHTPRTFQPTLATTPTSLPPDSPSSSTARPALIPEVRSSSIQKSRNSLIVTSQQLQPVAGSSRKREELSTFPFPYSQVFQQRDCWPIQFTREDPNKASENQDSVARLFRRVDINSREVIEYANYKTIPVTSSEEMAANLAWYEDELINDFQRTFDNFGRDN</sequence>
<protein>
    <submittedName>
        <fullName evidence="2">Uncharacterized protein</fullName>
    </submittedName>
</protein>
<organism evidence="2 3">
    <name type="scientific">Austropuccinia psidii MF-1</name>
    <dbReference type="NCBI Taxonomy" id="1389203"/>
    <lineage>
        <taxon>Eukaryota</taxon>
        <taxon>Fungi</taxon>
        <taxon>Dikarya</taxon>
        <taxon>Basidiomycota</taxon>
        <taxon>Pucciniomycotina</taxon>
        <taxon>Pucciniomycetes</taxon>
        <taxon>Pucciniales</taxon>
        <taxon>Sphaerophragmiaceae</taxon>
        <taxon>Austropuccinia</taxon>
    </lineage>
</organism>
<evidence type="ECO:0000313" key="3">
    <source>
        <dbReference type="Proteomes" id="UP000765509"/>
    </source>
</evidence>
<proteinExistence type="predicted"/>
<keyword evidence="3" id="KW-1185">Reference proteome</keyword>
<dbReference type="Proteomes" id="UP000765509">
    <property type="component" value="Unassembled WGS sequence"/>
</dbReference>